<evidence type="ECO:0000313" key="2">
    <source>
        <dbReference type="EMBL" id="OWP64574.1"/>
    </source>
</evidence>
<feature type="chain" id="PRO_5012964486" description="Type IX secretion system membrane protein PorP/SprF" evidence="1">
    <location>
        <begin position="39"/>
        <end position="241"/>
    </location>
</feature>
<dbReference type="EMBL" id="NIRR01000002">
    <property type="protein sequence ID" value="OWP64574.1"/>
    <property type="molecule type" value="Genomic_DNA"/>
</dbReference>
<evidence type="ECO:0000313" key="3">
    <source>
        <dbReference type="Proteomes" id="UP000197277"/>
    </source>
</evidence>
<dbReference type="Pfam" id="PF11751">
    <property type="entry name" value="PorP_SprF"/>
    <property type="match status" value="1"/>
</dbReference>
<organism evidence="2 3">
    <name type="scientific">Hymenobacter amundsenii</name>
    <dbReference type="NCBI Taxonomy" id="2006685"/>
    <lineage>
        <taxon>Bacteria</taxon>
        <taxon>Pseudomonadati</taxon>
        <taxon>Bacteroidota</taxon>
        <taxon>Cytophagia</taxon>
        <taxon>Cytophagales</taxon>
        <taxon>Hymenobacteraceae</taxon>
        <taxon>Hymenobacter</taxon>
    </lineage>
</organism>
<evidence type="ECO:0000256" key="1">
    <source>
        <dbReference type="SAM" id="SignalP"/>
    </source>
</evidence>
<keyword evidence="1" id="KW-0732">Signal</keyword>
<evidence type="ECO:0008006" key="4">
    <source>
        <dbReference type="Google" id="ProtNLM"/>
    </source>
</evidence>
<dbReference type="Proteomes" id="UP000197277">
    <property type="component" value="Unassembled WGS sequence"/>
</dbReference>
<proteinExistence type="predicted"/>
<feature type="signal peptide" evidence="1">
    <location>
        <begin position="1"/>
        <end position="38"/>
    </location>
</feature>
<gene>
    <name evidence="2" type="ORF">CDA63_02105</name>
</gene>
<reference evidence="2 3" key="1">
    <citation type="submission" date="2017-06" db="EMBL/GenBank/DDBJ databases">
        <title>Hymenobacter amundsenii sp. nov. isolated from regoliths in Antarctica.</title>
        <authorList>
            <person name="Sedlacek I."/>
            <person name="Kralova S."/>
            <person name="Pantucek R."/>
            <person name="Svec P."/>
            <person name="Holochova P."/>
            <person name="Stankova E."/>
            <person name="Vrbovska V."/>
            <person name="Busse H.-J."/>
        </authorList>
    </citation>
    <scope>NUCLEOTIDE SEQUENCE [LARGE SCALE GENOMIC DNA]</scope>
    <source>
        <strain evidence="2 3">CCM 8682</strain>
    </source>
</reference>
<dbReference type="InterPro" id="IPR019861">
    <property type="entry name" value="PorP/SprF_Bacteroidetes"/>
</dbReference>
<dbReference type="AlphaFoldDB" id="A0A246FS38"/>
<dbReference type="OrthoDB" id="1186563at2"/>
<keyword evidence="3" id="KW-1185">Reference proteome</keyword>
<comment type="caution">
    <text evidence="2">The sequence shown here is derived from an EMBL/GenBank/DDBJ whole genome shotgun (WGS) entry which is preliminary data.</text>
</comment>
<accession>A0A246FS38</accession>
<sequence>MRRTWFRNTITTGRLAFCPGRWAAAAALCLVAKAPAVAQDLYFAQPYANRMQLNPAYAGQLDDYSITLSYRNQFPTLAGTFQTTQLAADYRFRDQHSTVGLLISQDRSGAVGYTRLEAGGVYAYHVRLGQALGLSGGASLSYGRQRVSYGNLVFGDQLSDDGQVRDLSQEATDYLPVNYLTAGGGGATLRPTILVWGFCPPSQPAQLGLYHPNPATVAPEPARGIQGVFCAHKQCARTTRN</sequence>
<name>A0A246FS38_9BACT</name>
<protein>
    <recommendedName>
        <fullName evidence="4">Type IX secretion system membrane protein PorP/SprF</fullName>
    </recommendedName>
</protein>